<dbReference type="InterPro" id="IPR003602">
    <property type="entry name" value="Topo_IA_DNA-bd_dom"/>
</dbReference>
<name>A0A3U1AHH1_SALET</name>
<keyword evidence="4" id="KW-0799">Topoisomerase</keyword>
<dbReference type="InterPro" id="IPR013497">
    <property type="entry name" value="Topo_IA_cen"/>
</dbReference>
<dbReference type="SUPFAM" id="SSF56712">
    <property type="entry name" value="Prokaryotic type I DNA topoisomerase"/>
    <property type="match status" value="1"/>
</dbReference>
<dbReference type="Gene3D" id="1.10.460.10">
    <property type="entry name" value="Topoisomerase I, domain 2"/>
    <property type="match status" value="1"/>
</dbReference>
<dbReference type="Gene3D" id="3.40.50.140">
    <property type="match status" value="1"/>
</dbReference>
<evidence type="ECO:0000256" key="7">
    <source>
        <dbReference type="ARBA" id="ARBA00030003"/>
    </source>
</evidence>
<dbReference type="SMART" id="SM00436">
    <property type="entry name" value="TOP1Bc"/>
    <property type="match status" value="1"/>
</dbReference>
<dbReference type="InterPro" id="IPR006171">
    <property type="entry name" value="TOPRIM_dom"/>
</dbReference>
<dbReference type="GO" id="GO:0043597">
    <property type="term" value="C:cytoplasmic replication fork"/>
    <property type="evidence" value="ECO:0007669"/>
    <property type="project" value="TreeGrafter"/>
</dbReference>
<keyword evidence="5" id="KW-0238">DNA-binding</keyword>
<dbReference type="PANTHER" id="PTHR11390:SF21">
    <property type="entry name" value="DNA TOPOISOMERASE 3-ALPHA"/>
    <property type="match status" value="1"/>
</dbReference>
<proteinExistence type="inferred from homology"/>
<evidence type="ECO:0000256" key="2">
    <source>
        <dbReference type="ARBA" id="ARBA00009446"/>
    </source>
</evidence>
<dbReference type="PANTHER" id="PTHR11390">
    <property type="entry name" value="PROKARYOTIC DNA TOPOISOMERASE"/>
    <property type="match status" value="1"/>
</dbReference>
<dbReference type="SMART" id="SM00437">
    <property type="entry name" value="TOP1Ac"/>
    <property type="match status" value="1"/>
</dbReference>
<dbReference type="InterPro" id="IPR034144">
    <property type="entry name" value="TOPRIM_TopoIII"/>
</dbReference>
<evidence type="ECO:0000256" key="10">
    <source>
        <dbReference type="ARBA" id="ARBA00032877"/>
    </source>
</evidence>
<dbReference type="SMART" id="SM00493">
    <property type="entry name" value="TOPRIM"/>
    <property type="match status" value="1"/>
</dbReference>
<dbReference type="Pfam" id="PF01751">
    <property type="entry name" value="Toprim"/>
    <property type="match status" value="1"/>
</dbReference>
<dbReference type="GO" id="GO:0003677">
    <property type="term" value="F:DNA binding"/>
    <property type="evidence" value="ECO:0007669"/>
    <property type="project" value="UniProtKB-KW"/>
</dbReference>
<gene>
    <name evidence="12" type="ORF">F3E81_22295</name>
</gene>
<dbReference type="InterPro" id="IPR000380">
    <property type="entry name" value="Topo_IA"/>
</dbReference>
<dbReference type="EC" id="5.6.2.1" evidence="3"/>
<evidence type="ECO:0000256" key="6">
    <source>
        <dbReference type="ARBA" id="ARBA00023235"/>
    </source>
</evidence>
<evidence type="ECO:0000256" key="5">
    <source>
        <dbReference type="ARBA" id="ARBA00023125"/>
    </source>
</evidence>
<dbReference type="PRINTS" id="PR00417">
    <property type="entry name" value="PRTPISMRASEI"/>
</dbReference>
<dbReference type="InterPro" id="IPR025589">
    <property type="entry name" value="Toprim_C_rpt"/>
</dbReference>
<dbReference type="GO" id="GO:0006265">
    <property type="term" value="P:DNA topological change"/>
    <property type="evidence" value="ECO:0007669"/>
    <property type="project" value="InterPro"/>
</dbReference>
<protein>
    <recommendedName>
        <fullName evidence="3">DNA topoisomerase</fullName>
        <ecNumber evidence="3">5.6.2.1</ecNumber>
    </recommendedName>
    <alternativeName>
        <fullName evidence="10">Omega-protein</fullName>
    </alternativeName>
    <alternativeName>
        <fullName evidence="9">Relaxing enzyme</fullName>
    </alternativeName>
    <alternativeName>
        <fullName evidence="7">Swivelase</fullName>
    </alternativeName>
    <alternativeName>
        <fullName evidence="8">Untwisting enzyme</fullName>
    </alternativeName>
</protein>
<dbReference type="PROSITE" id="PS52039">
    <property type="entry name" value="TOPO_IA_2"/>
    <property type="match status" value="1"/>
</dbReference>
<dbReference type="AlphaFoldDB" id="A0A3U1AHH1"/>
<dbReference type="GO" id="GO:0003917">
    <property type="term" value="F:DNA topoisomerase type I (single strand cut, ATP-independent) activity"/>
    <property type="evidence" value="ECO:0007669"/>
    <property type="project" value="UniProtKB-EC"/>
</dbReference>
<sequence>MILTIAEKPELAEIIAKAFGGEVKKNGYWECANNNFVTWCYGHMLVLTPPDKVNPSYKTWVMSDLPMDLTEVSHEVKTTENGYVERQYKIITDLLRKSSSVINAGDPDDEGELLVREILWKENYNKPVQRLLLNDLNVNAAKKALSKLQDGNSEKFMRLALKALARAKGDQIYGLNMTRYYTLLNRQHGGNGKLTCGRVQTPMLGLIVKRYEDFKNHVKSNYYDIYSSHNILKSVYLKLIADDQFATDGKILSPEVAEKIKSACVMKPSSVVVAKVEDKHTPPPLPFDLLGLQAYMLKDNIDPTETMEITQKLRSKEIAAISYNRSDCRYLTSDQYDEAPATLEALKKYISGGILESVINNNGFDIKRKGVAFNDDNVSAHTGIIPSAEPRNLDKLTSKEKKVYEAIVLRYLLQFLDDKKYQSAKVIIECEGYRFGGSATKLVSPGWTAIEAEDADDDSAEESTDSAFDAISALKVDDVGVCNDVRVDKKETKPLPVYTMKTFLEDLKRVSRYVTDPHIKQLLLSKDKGKKGERGGIGTPATRATIISNLESTGYFTVQNGKLIPTEKGIGFIKNLPVAVTAPDMTALWHEQQMMIMEGDLELGDFIININNTVKELMNPELSQGIVSAAQNFADNKPVGKCFCCSSEMKISPKVYVCQNEGCGFKIWRKVAEKELTDNQMQLLMSSGRTKVIKGFKSAKTGKSFEAALVIDKEQKRVTFEFAARKA</sequence>
<comment type="similarity">
    <text evidence="2">Belongs to the type IA topoisomerase family.</text>
</comment>
<accession>A0A3U1AHH1</accession>
<dbReference type="EMBL" id="AAKUZB010000025">
    <property type="protein sequence ID" value="ECW0150049.1"/>
    <property type="molecule type" value="Genomic_DNA"/>
</dbReference>
<comment type="catalytic activity">
    <reaction evidence="1">
        <text>ATP-independent breakage of single-stranded DNA, followed by passage and rejoining.</text>
        <dbReference type="EC" id="5.6.2.1"/>
    </reaction>
</comment>
<evidence type="ECO:0000256" key="3">
    <source>
        <dbReference type="ARBA" id="ARBA00012891"/>
    </source>
</evidence>
<dbReference type="InterPro" id="IPR013824">
    <property type="entry name" value="Topo_IA_cen_sub1"/>
</dbReference>
<evidence type="ECO:0000256" key="1">
    <source>
        <dbReference type="ARBA" id="ARBA00000213"/>
    </source>
</evidence>
<dbReference type="Gene3D" id="2.70.20.10">
    <property type="entry name" value="Topoisomerase I, domain 3"/>
    <property type="match status" value="1"/>
</dbReference>
<evidence type="ECO:0000259" key="11">
    <source>
        <dbReference type="PROSITE" id="PS52039"/>
    </source>
</evidence>
<feature type="domain" description="Topo IA-type catalytic" evidence="11">
    <location>
        <begin position="156"/>
        <end position="618"/>
    </location>
</feature>
<dbReference type="InterPro" id="IPR003601">
    <property type="entry name" value="Topo_IA_2"/>
</dbReference>
<dbReference type="CDD" id="cd03362">
    <property type="entry name" value="TOPRIM_TopoIA_TopoIII"/>
    <property type="match status" value="1"/>
</dbReference>
<evidence type="ECO:0000256" key="4">
    <source>
        <dbReference type="ARBA" id="ARBA00023029"/>
    </source>
</evidence>
<dbReference type="GO" id="GO:0006281">
    <property type="term" value="P:DNA repair"/>
    <property type="evidence" value="ECO:0007669"/>
    <property type="project" value="TreeGrafter"/>
</dbReference>
<keyword evidence="6 12" id="KW-0413">Isomerase</keyword>
<comment type="caution">
    <text evidence="12">The sequence shown here is derived from an EMBL/GenBank/DDBJ whole genome shotgun (WGS) entry which is preliminary data.</text>
</comment>
<dbReference type="InterPro" id="IPR013825">
    <property type="entry name" value="Topo_IA_cen_sub2"/>
</dbReference>
<evidence type="ECO:0000256" key="9">
    <source>
        <dbReference type="ARBA" id="ARBA00032235"/>
    </source>
</evidence>
<dbReference type="InterPro" id="IPR023405">
    <property type="entry name" value="Topo_IA_core_domain"/>
</dbReference>
<evidence type="ECO:0000313" key="12">
    <source>
        <dbReference type="EMBL" id="ECW0150049.1"/>
    </source>
</evidence>
<reference evidence="12" key="1">
    <citation type="submission" date="2019-09" db="EMBL/GenBank/DDBJ databases">
        <authorList>
            <person name="Ashton P.M."/>
            <person name="Dallman T."/>
            <person name="Nair S."/>
            <person name="De Pinna E."/>
            <person name="Peters T."/>
            <person name="Grant K."/>
        </authorList>
    </citation>
    <scope>NUCLEOTIDE SEQUENCE</scope>
    <source>
        <strain evidence="12">802752</strain>
    </source>
</reference>
<organism evidence="12">
    <name type="scientific">Salmonella enterica I</name>
    <dbReference type="NCBI Taxonomy" id="59201"/>
    <lineage>
        <taxon>Bacteria</taxon>
        <taxon>Pseudomonadati</taxon>
        <taxon>Pseudomonadota</taxon>
        <taxon>Gammaproteobacteria</taxon>
        <taxon>Enterobacterales</taxon>
        <taxon>Enterobacteriaceae</taxon>
        <taxon>Salmonella</taxon>
    </lineage>
</organism>
<evidence type="ECO:0000256" key="8">
    <source>
        <dbReference type="ARBA" id="ARBA00031985"/>
    </source>
</evidence>
<dbReference type="GO" id="GO:0006310">
    <property type="term" value="P:DNA recombination"/>
    <property type="evidence" value="ECO:0007669"/>
    <property type="project" value="TreeGrafter"/>
</dbReference>
<dbReference type="Pfam" id="PF13342">
    <property type="entry name" value="Toprim_Crpt"/>
    <property type="match status" value="1"/>
</dbReference>
<dbReference type="Pfam" id="PF01131">
    <property type="entry name" value="Topoisom_bac"/>
    <property type="match status" value="1"/>
</dbReference>
<dbReference type="InterPro" id="IPR013826">
    <property type="entry name" value="Topo_IA_cen_sub3"/>
</dbReference>
<dbReference type="Gene3D" id="1.10.290.10">
    <property type="entry name" value="Topoisomerase I, domain 4"/>
    <property type="match status" value="1"/>
</dbReference>